<evidence type="ECO:0000256" key="8">
    <source>
        <dbReference type="ARBA" id="ARBA00038077"/>
    </source>
</evidence>
<dbReference type="PANTHER" id="PTHR33968">
    <property type="entry name" value="PROTEIN PET100 HOMOLOG, MITOCHONDRIAL"/>
    <property type="match status" value="1"/>
</dbReference>
<keyword evidence="9" id="KW-0175">Coiled coil</keyword>
<dbReference type="VEuPathDB" id="FungiDB:A1O9_02981"/>
<gene>
    <name evidence="10" type="ORF">A1O9_02981</name>
</gene>
<dbReference type="HOGENOM" id="CLU_156745_0_1_1"/>
<evidence type="ECO:0000256" key="5">
    <source>
        <dbReference type="ARBA" id="ARBA00022989"/>
    </source>
</evidence>
<keyword evidence="7" id="KW-0472">Membrane</keyword>
<evidence type="ECO:0000313" key="10">
    <source>
        <dbReference type="EMBL" id="KEF61415.1"/>
    </source>
</evidence>
<evidence type="ECO:0000313" key="11">
    <source>
        <dbReference type="Proteomes" id="UP000027920"/>
    </source>
</evidence>
<dbReference type="GO" id="GO:0051082">
    <property type="term" value="F:unfolded protein binding"/>
    <property type="evidence" value="ECO:0007669"/>
    <property type="project" value="TreeGrafter"/>
</dbReference>
<evidence type="ECO:0000256" key="1">
    <source>
        <dbReference type="ARBA" id="ARBA00004167"/>
    </source>
</evidence>
<dbReference type="Pfam" id="PF09803">
    <property type="entry name" value="Pet100"/>
    <property type="match status" value="1"/>
</dbReference>
<evidence type="ECO:0000256" key="2">
    <source>
        <dbReference type="ARBA" id="ARBA00004325"/>
    </source>
</evidence>
<comment type="similarity">
    <text evidence="8">Belongs to the PET100 family.</text>
</comment>
<keyword evidence="11" id="KW-1185">Reference proteome</keyword>
<feature type="coiled-coil region" evidence="9">
    <location>
        <begin position="61"/>
        <end position="103"/>
    </location>
</feature>
<dbReference type="EMBL" id="AMGV01000002">
    <property type="protein sequence ID" value="KEF61415.1"/>
    <property type="molecule type" value="Genomic_DNA"/>
</dbReference>
<name>A0A072Q0K5_9EURO</name>
<dbReference type="GO" id="GO:0005743">
    <property type="term" value="C:mitochondrial inner membrane"/>
    <property type="evidence" value="ECO:0007669"/>
    <property type="project" value="TreeGrafter"/>
</dbReference>
<dbReference type="RefSeq" id="XP_013264005.1">
    <property type="nucleotide sequence ID" value="XM_013408551.1"/>
</dbReference>
<dbReference type="InterPro" id="IPR018625">
    <property type="entry name" value="Pet100"/>
</dbReference>
<dbReference type="Proteomes" id="UP000027920">
    <property type="component" value="Unassembled WGS sequence"/>
</dbReference>
<sequence>MVLNYIRRTLHGSNLEIFKFGLYLSFPIGYMYYFGTNLENRFSVPGFWPTQEQGHKIPYERDEIKAEVERIQRTIQNREIARRRQAENAFDEVRSKLREEKGE</sequence>
<evidence type="ECO:0000256" key="7">
    <source>
        <dbReference type="ARBA" id="ARBA00023136"/>
    </source>
</evidence>
<dbReference type="PANTHER" id="PTHR33968:SF1">
    <property type="entry name" value="PROTEIN PET100 HOMOLOG, MITOCHONDRIAL"/>
    <property type="match status" value="1"/>
</dbReference>
<proteinExistence type="inferred from homology"/>
<comment type="caution">
    <text evidence="10">The sequence shown here is derived from an EMBL/GenBank/DDBJ whole genome shotgun (WGS) entry which is preliminary data.</text>
</comment>
<dbReference type="GO" id="GO:0033617">
    <property type="term" value="P:mitochondrial respiratory chain complex IV assembly"/>
    <property type="evidence" value="ECO:0007669"/>
    <property type="project" value="InterPro"/>
</dbReference>
<reference evidence="10 11" key="1">
    <citation type="submission" date="2013-03" db="EMBL/GenBank/DDBJ databases">
        <title>The Genome Sequence of Exophiala aquamarina CBS 119918.</title>
        <authorList>
            <consortium name="The Broad Institute Genomics Platform"/>
            <person name="Cuomo C."/>
            <person name="de Hoog S."/>
            <person name="Gorbushina A."/>
            <person name="Walker B."/>
            <person name="Young S.K."/>
            <person name="Zeng Q."/>
            <person name="Gargeya S."/>
            <person name="Fitzgerald M."/>
            <person name="Haas B."/>
            <person name="Abouelleil A."/>
            <person name="Allen A.W."/>
            <person name="Alvarado L."/>
            <person name="Arachchi H.M."/>
            <person name="Berlin A.M."/>
            <person name="Chapman S.B."/>
            <person name="Gainer-Dewar J."/>
            <person name="Goldberg J."/>
            <person name="Griggs A."/>
            <person name="Gujja S."/>
            <person name="Hansen M."/>
            <person name="Howarth C."/>
            <person name="Imamovic A."/>
            <person name="Ireland A."/>
            <person name="Larimer J."/>
            <person name="McCowan C."/>
            <person name="Murphy C."/>
            <person name="Pearson M."/>
            <person name="Poon T.W."/>
            <person name="Priest M."/>
            <person name="Roberts A."/>
            <person name="Saif S."/>
            <person name="Shea T."/>
            <person name="Sisk P."/>
            <person name="Sykes S."/>
            <person name="Wortman J."/>
            <person name="Nusbaum C."/>
            <person name="Birren B."/>
        </authorList>
    </citation>
    <scope>NUCLEOTIDE SEQUENCE [LARGE SCALE GENOMIC DNA]</scope>
    <source>
        <strain evidence="10 11">CBS 119918</strain>
    </source>
</reference>
<keyword evidence="6" id="KW-0496">Mitochondrion</keyword>
<evidence type="ECO:0000256" key="6">
    <source>
        <dbReference type="ARBA" id="ARBA00023128"/>
    </source>
</evidence>
<protein>
    <recommendedName>
        <fullName evidence="12">Mitochondrial cytochrome c oxidase assembly factor</fullName>
    </recommendedName>
</protein>
<evidence type="ECO:0008006" key="12">
    <source>
        <dbReference type="Google" id="ProtNLM"/>
    </source>
</evidence>
<accession>A0A072Q0K5</accession>
<keyword evidence="5" id="KW-1133">Transmembrane helix</keyword>
<evidence type="ECO:0000256" key="3">
    <source>
        <dbReference type="ARBA" id="ARBA00022692"/>
    </source>
</evidence>
<dbReference type="GeneID" id="25277921"/>
<dbReference type="AlphaFoldDB" id="A0A072Q0K5"/>
<comment type="subcellular location">
    <subcellularLocation>
        <location evidence="1">Membrane</location>
        <topology evidence="1">Single-pass membrane protein</topology>
    </subcellularLocation>
    <subcellularLocation>
        <location evidence="2">Mitochondrion membrane</location>
    </subcellularLocation>
</comment>
<keyword evidence="3" id="KW-0812">Transmembrane</keyword>
<keyword evidence="4" id="KW-0809">Transit peptide</keyword>
<evidence type="ECO:0000256" key="4">
    <source>
        <dbReference type="ARBA" id="ARBA00022946"/>
    </source>
</evidence>
<dbReference type="OrthoDB" id="18175at2759"/>
<evidence type="ECO:0000256" key="9">
    <source>
        <dbReference type="SAM" id="Coils"/>
    </source>
</evidence>
<organism evidence="10 11">
    <name type="scientific">Exophiala aquamarina CBS 119918</name>
    <dbReference type="NCBI Taxonomy" id="1182545"/>
    <lineage>
        <taxon>Eukaryota</taxon>
        <taxon>Fungi</taxon>
        <taxon>Dikarya</taxon>
        <taxon>Ascomycota</taxon>
        <taxon>Pezizomycotina</taxon>
        <taxon>Eurotiomycetes</taxon>
        <taxon>Chaetothyriomycetidae</taxon>
        <taxon>Chaetothyriales</taxon>
        <taxon>Herpotrichiellaceae</taxon>
        <taxon>Exophiala</taxon>
    </lineage>
</organism>